<evidence type="ECO:0000313" key="2">
    <source>
        <dbReference type="Proteomes" id="UP000295418"/>
    </source>
</evidence>
<dbReference type="RefSeq" id="WP_132419602.1">
    <property type="nucleotide sequence ID" value="NZ_SKFG01000022.1"/>
</dbReference>
<keyword evidence="2" id="KW-1185">Reference proteome</keyword>
<gene>
    <name evidence="1" type="ORF">E0485_18785</name>
</gene>
<reference evidence="1 2" key="1">
    <citation type="submission" date="2019-03" db="EMBL/GenBank/DDBJ databases">
        <authorList>
            <person name="Kim M.K.M."/>
        </authorList>
    </citation>
    <scope>NUCLEOTIDE SEQUENCE [LARGE SCALE GENOMIC DNA]</scope>
    <source>
        <strain evidence="1 2">18JY21-1</strain>
    </source>
</reference>
<sequence>MGQSAERVRELLDASIQIIDHMEENGAAASKVQQIKQALQQQADQMSSSSSSQGTSSIDQILQLVNQLEDETGTSYQQATGGGVEQFESKSLDEQLHASQAYHEKIDYKSMKKVKENLEQILTLSQA</sequence>
<accession>A0A4R4E8L0</accession>
<organism evidence="1 2">
    <name type="scientific">Paenibacillus albiflavus</name>
    <dbReference type="NCBI Taxonomy" id="2545760"/>
    <lineage>
        <taxon>Bacteria</taxon>
        <taxon>Bacillati</taxon>
        <taxon>Bacillota</taxon>
        <taxon>Bacilli</taxon>
        <taxon>Bacillales</taxon>
        <taxon>Paenibacillaceae</taxon>
        <taxon>Paenibacillus</taxon>
    </lineage>
</organism>
<dbReference type="AlphaFoldDB" id="A0A4R4E8L0"/>
<evidence type="ECO:0000313" key="1">
    <source>
        <dbReference type="EMBL" id="TCZ75190.1"/>
    </source>
</evidence>
<dbReference type="OrthoDB" id="2991673at2"/>
<dbReference type="Proteomes" id="UP000295418">
    <property type="component" value="Unassembled WGS sequence"/>
</dbReference>
<proteinExistence type="predicted"/>
<comment type="caution">
    <text evidence="1">The sequence shown here is derived from an EMBL/GenBank/DDBJ whole genome shotgun (WGS) entry which is preliminary data.</text>
</comment>
<dbReference type="EMBL" id="SKFG01000022">
    <property type="protein sequence ID" value="TCZ75190.1"/>
    <property type="molecule type" value="Genomic_DNA"/>
</dbReference>
<name>A0A4R4E8L0_9BACL</name>
<protein>
    <submittedName>
        <fullName evidence="1">Uncharacterized protein</fullName>
    </submittedName>
</protein>